<gene>
    <name evidence="2" type="ORF">GCM10022223_32300</name>
</gene>
<evidence type="ECO:0000313" key="3">
    <source>
        <dbReference type="Proteomes" id="UP001501074"/>
    </source>
</evidence>
<keyword evidence="3" id="KW-1185">Reference proteome</keyword>
<sequence length="273" mass="30015">MVWFSIDDGFPEHPKTVAIQRSHRLNAVGLWTVSGIWVSQQLTDGRLRTSLVTEKGGRTLHIRALVAAGLWHDSDSVCRHGASHCPGIPDKGGLTFHDWFDWQRSRRQILRERERKVAAGRAGGKASGASRRERSPSKPEAPASPTVEPPVPYLNPQLLTLVCRRLFGGAPLDETTVNELMAAWEMTVGAGDLETELRSFLMHNVDTDLRNPAAALKGWLAEAAERARKPGLKPVLGCANCRSGWLPDDVETGMPVPCPVCKPHRYVARADAQ</sequence>
<name>A0ABP6ZLL4_9ACTN</name>
<feature type="region of interest" description="Disordered" evidence="1">
    <location>
        <begin position="113"/>
        <end position="151"/>
    </location>
</feature>
<dbReference type="EMBL" id="BAAAZO010000005">
    <property type="protein sequence ID" value="GAA3613674.1"/>
    <property type="molecule type" value="Genomic_DNA"/>
</dbReference>
<protein>
    <submittedName>
        <fullName evidence="2">Uncharacterized protein</fullName>
    </submittedName>
</protein>
<dbReference type="RefSeq" id="WP_231488625.1">
    <property type="nucleotide sequence ID" value="NZ_BAAAZO010000005.1"/>
</dbReference>
<dbReference type="Proteomes" id="UP001501074">
    <property type="component" value="Unassembled WGS sequence"/>
</dbReference>
<organism evidence="2 3">
    <name type="scientific">Kineosporia mesophila</name>
    <dbReference type="NCBI Taxonomy" id="566012"/>
    <lineage>
        <taxon>Bacteria</taxon>
        <taxon>Bacillati</taxon>
        <taxon>Actinomycetota</taxon>
        <taxon>Actinomycetes</taxon>
        <taxon>Kineosporiales</taxon>
        <taxon>Kineosporiaceae</taxon>
        <taxon>Kineosporia</taxon>
    </lineage>
</organism>
<comment type="caution">
    <text evidence="2">The sequence shown here is derived from an EMBL/GenBank/DDBJ whole genome shotgun (WGS) entry which is preliminary data.</text>
</comment>
<proteinExistence type="predicted"/>
<accession>A0ABP6ZLL4</accession>
<evidence type="ECO:0000313" key="2">
    <source>
        <dbReference type="EMBL" id="GAA3613674.1"/>
    </source>
</evidence>
<evidence type="ECO:0000256" key="1">
    <source>
        <dbReference type="SAM" id="MobiDB-lite"/>
    </source>
</evidence>
<reference evidence="3" key="1">
    <citation type="journal article" date="2019" name="Int. J. Syst. Evol. Microbiol.">
        <title>The Global Catalogue of Microorganisms (GCM) 10K type strain sequencing project: providing services to taxonomists for standard genome sequencing and annotation.</title>
        <authorList>
            <consortium name="The Broad Institute Genomics Platform"/>
            <consortium name="The Broad Institute Genome Sequencing Center for Infectious Disease"/>
            <person name="Wu L."/>
            <person name="Ma J."/>
        </authorList>
    </citation>
    <scope>NUCLEOTIDE SEQUENCE [LARGE SCALE GENOMIC DNA]</scope>
    <source>
        <strain evidence="3">JCM 16902</strain>
    </source>
</reference>